<accession>A0ABT4VEF0</accession>
<dbReference type="Gene3D" id="3.40.30.10">
    <property type="entry name" value="Glutaredoxin"/>
    <property type="match status" value="1"/>
</dbReference>
<evidence type="ECO:0000259" key="1">
    <source>
        <dbReference type="PROSITE" id="PS51352"/>
    </source>
</evidence>
<sequence length="192" mass="21840">MKFIFVLIMAIFLFGCGDSVDSSVVSSGTKNTKEQLDAHNNIDKNSYIDVADVFLDTNKIITNNKPYFLVFAANGCIYCDKLKEIVKDDHEIKSILKNDFSPYYVNLSYSKMHQVDFLDSEISTAEFGKKYQVVPTPTLVFLNPKGEIMFVYPGYMPKDKFLATLNYIKDSTSKDESVIKNELQNIFKDMGV</sequence>
<dbReference type="EMBL" id="JAQHXR010000002">
    <property type="protein sequence ID" value="MDA3969079.1"/>
    <property type="molecule type" value="Genomic_DNA"/>
</dbReference>
<dbReference type="PROSITE" id="PS51352">
    <property type="entry name" value="THIOREDOXIN_2"/>
    <property type="match status" value="1"/>
</dbReference>
<proteinExistence type="predicted"/>
<dbReference type="SUPFAM" id="SSF52833">
    <property type="entry name" value="Thioredoxin-like"/>
    <property type="match status" value="1"/>
</dbReference>
<feature type="domain" description="Thioredoxin" evidence="1">
    <location>
        <begin position="25"/>
        <end position="170"/>
    </location>
</feature>
<keyword evidence="3" id="KW-1185">Reference proteome</keyword>
<dbReference type="CDD" id="cd02951">
    <property type="entry name" value="SoxW"/>
    <property type="match status" value="1"/>
</dbReference>
<dbReference type="Proteomes" id="UP001210261">
    <property type="component" value="Unassembled WGS sequence"/>
</dbReference>
<gene>
    <name evidence="2" type="ORF">PF021_05240</name>
</gene>
<dbReference type="PROSITE" id="PS51257">
    <property type="entry name" value="PROKAR_LIPOPROTEIN"/>
    <property type="match status" value="1"/>
</dbReference>
<name>A0ABT4VEF0_9HELI</name>
<dbReference type="Pfam" id="PF13098">
    <property type="entry name" value="Thioredoxin_2"/>
    <property type="match status" value="1"/>
</dbReference>
<dbReference type="RefSeq" id="WP_271021379.1">
    <property type="nucleotide sequence ID" value="NZ_JAQHXR010000002.1"/>
</dbReference>
<reference evidence="2 3" key="1">
    <citation type="submission" date="2023-01" db="EMBL/GenBank/DDBJ databases">
        <title>Description of Helicobacter ibis sp. nov. isolated from faecal droppings of black-faced ibis (Theristicus melanopis).</title>
        <authorList>
            <person name="Lopez-Cantillo M."/>
            <person name="Vidal-Veuthey B."/>
            <person name="Mella A."/>
            <person name="De La Haba R."/>
            <person name="Collado L."/>
        </authorList>
    </citation>
    <scope>NUCLEOTIDE SEQUENCE [LARGE SCALE GENOMIC DNA]</scope>
    <source>
        <strain evidence="2 3">A82</strain>
    </source>
</reference>
<dbReference type="InterPro" id="IPR013766">
    <property type="entry name" value="Thioredoxin_domain"/>
</dbReference>
<dbReference type="InterPro" id="IPR036249">
    <property type="entry name" value="Thioredoxin-like_sf"/>
</dbReference>
<evidence type="ECO:0000313" key="3">
    <source>
        <dbReference type="Proteomes" id="UP001210261"/>
    </source>
</evidence>
<evidence type="ECO:0000313" key="2">
    <source>
        <dbReference type="EMBL" id="MDA3969079.1"/>
    </source>
</evidence>
<protein>
    <submittedName>
        <fullName evidence="2">Thioredoxin family protein</fullName>
    </submittedName>
</protein>
<comment type="caution">
    <text evidence="2">The sequence shown here is derived from an EMBL/GenBank/DDBJ whole genome shotgun (WGS) entry which is preliminary data.</text>
</comment>
<dbReference type="InterPro" id="IPR012336">
    <property type="entry name" value="Thioredoxin-like_fold"/>
</dbReference>
<organism evidence="2 3">
    <name type="scientific">Helicobacter ibis</name>
    <dbReference type="NCBI Taxonomy" id="2962633"/>
    <lineage>
        <taxon>Bacteria</taxon>
        <taxon>Pseudomonadati</taxon>
        <taxon>Campylobacterota</taxon>
        <taxon>Epsilonproteobacteria</taxon>
        <taxon>Campylobacterales</taxon>
        <taxon>Helicobacteraceae</taxon>
        <taxon>Helicobacter</taxon>
    </lineage>
</organism>
<dbReference type="InterPro" id="IPR041737">
    <property type="entry name" value="SoxW"/>
</dbReference>